<proteinExistence type="predicted"/>
<evidence type="ECO:0000313" key="1">
    <source>
        <dbReference type="EMBL" id="GIY93927.1"/>
    </source>
</evidence>
<name>A0AAV4XFS1_CAEEX</name>
<reference evidence="1 2" key="1">
    <citation type="submission" date="2021-06" db="EMBL/GenBank/DDBJ databases">
        <title>Caerostris extrusa draft genome.</title>
        <authorList>
            <person name="Kono N."/>
            <person name="Arakawa K."/>
        </authorList>
    </citation>
    <scope>NUCLEOTIDE SEQUENCE [LARGE SCALE GENOMIC DNA]</scope>
</reference>
<gene>
    <name evidence="1" type="ORF">CEXT_379461</name>
</gene>
<accession>A0AAV4XFS1</accession>
<comment type="caution">
    <text evidence="1">The sequence shown here is derived from an EMBL/GenBank/DDBJ whole genome shotgun (WGS) entry which is preliminary data.</text>
</comment>
<dbReference type="AlphaFoldDB" id="A0AAV4XFS1"/>
<sequence>MQFNSSEVTNLFSPHLKIYTRISTHRSTIEGWKKIAQKSSLQPIKPLENRSIPKTSWALKKFPLAKNGRKDQDKLGKEKWMSRAFACRNADPQAYRGRTKINWEKVMDVKGICLSKCRPPGLPVCKEGKTEQAETILLLLVPCNLIPVKTQKLFSPHLNIYTRISTHRRIEVWRKEEKSAEKFSAAHKTTRNRSIQKPVGLVKNLLLLKMEYPVLGSAG</sequence>
<evidence type="ECO:0000313" key="2">
    <source>
        <dbReference type="Proteomes" id="UP001054945"/>
    </source>
</evidence>
<organism evidence="1 2">
    <name type="scientific">Caerostris extrusa</name>
    <name type="common">Bark spider</name>
    <name type="synonym">Caerostris bankana</name>
    <dbReference type="NCBI Taxonomy" id="172846"/>
    <lineage>
        <taxon>Eukaryota</taxon>
        <taxon>Metazoa</taxon>
        <taxon>Ecdysozoa</taxon>
        <taxon>Arthropoda</taxon>
        <taxon>Chelicerata</taxon>
        <taxon>Arachnida</taxon>
        <taxon>Araneae</taxon>
        <taxon>Araneomorphae</taxon>
        <taxon>Entelegynae</taxon>
        <taxon>Araneoidea</taxon>
        <taxon>Araneidae</taxon>
        <taxon>Caerostris</taxon>
    </lineage>
</organism>
<keyword evidence="2" id="KW-1185">Reference proteome</keyword>
<dbReference type="EMBL" id="BPLR01017722">
    <property type="protein sequence ID" value="GIY93927.1"/>
    <property type="molecule type" value="Genomic_DNA"/>
</dbReference>
<dbReference type="Proteomes" id="UP001054945">
    <property type="component" value="Unassembled WGS sequence"/>
</dbReference>
<protein>
    <submittedName>
        <fullName evidence="1">Uncharacterized protein</fullName>
    </submittedName>
</protein>